<gene>
    <name evidence="2" type="ORF">ENW96_05675</name>
</gene>
<dbReference type="PROSITE" id="PS51186">
    <property type="entry name" value="GNAT"/>
    <property type="match status" value="1"/>
</dbReference>
<dbReference type="CDD" id="cd04301">
    <property type="entry name" value="NAT_SF"/>
    <property type="match status" value="1"/>
</dbReference>
<sequence length="181" mass="20281">MRKNPRRSEAKTDGAQAEKILIREARPEELAAVEALVKDAYREFQPLFPENVWRAWMANIKKVIRAPAGILLVAADAHGVLHGVVKFYPDAAQAALGNWPQGAATMRILAVKPQSRGQGLGRRLVLECLRRAREFRVPAIYLYTGPFMAAARHLYEQLGFERASEYDKKDGPIAYVLNLAK</sequence>
<evidence type="ECO:0000259" key="1">
    <source>
        <dbReference type="PROSITE" id="PS51186"/>
    </source>
</evidence>
<dbReference type="GO" id="GO:0016747">
    <property type="term" value="F:acyltransferase activity, transferring groups other than amino-acyl groups"/>
    <property type="evidence" value="ECO:0007669"/>
    <property type="project" value="InterPro"/>
</dbReference>
<dbReference type="Gene3D" id="3.40.630.30">
    <property type="match status" value="1"/>
</dbReference>
<dbReference type="Pfam" id="PF00583">
    <property type="entry name" value="Acetyltransf_1"/>
    <property type="match status" value="1"/>
</dbReference>
<comment type="caution">
    <text evidence="2">The sequence shown here is derived from an EMBL/GenBank/DDBJ whole genome shotgun (WGS) entry which is preliminary data.</text>
</comment>
<dbReference type="InterPro" id="IPR016181">
    <property type="entry name" value="Acyl_CoA_acyltransferase"/>
</dbReference>
<feature type="domain" description="N-acetyltransferase" evidence="1">
    <location>
        <begin position="20"/>
        <end position="181"/>
    </location>
</feature>
<organism evidence="2">
    <name type="scientific">Desulfobacca acetoxidans</name>
    <dbReference type="NCBI Taxonomy" id="60893"/>
    <lineage>
        <taxon>Bacteria</taxon>
        <taxon>Pseudomonadati</taxon>
        <taxon>Thermodesulfobacteriota</taxon>
        <taxon>Desulfobaccia</taxon>
        <taxon>Desulfobaccales</taxon>
        <taxon>Desulfobaccaceae</taxon>
        <taxon>Desulfobacca</taxon>
    </lineage>
</organism>
<evidence type="ECO:0000313" key="2">
    <source>
        <dbReference type="EMBL" id="HGF33865.1"/>
    </source>
</evidence>
<dbReference type="SUPFAM" id="SSF55729">
    <property type="entry name" value="Acyl-CoA N-acyltransferases (Nat)"/>
    <property type="match status" value="1"/>
</dbReference>
<dbReference type="PANTHER" id="PTHR43072">
    <property type="entry name" value="N-ACETYLTRANSFERASE"/>
    <property type="match status" value="1"/>
</dbReference>
<name>A0A7C3Z1K5_9BACT</name>
<reference evidence="2" key="1">
    <citation type="journal article" date="2020" name="mSystems">
        <title>Genome- and Community-Level Interaction Insights into Carbon Utilization and Element Cycling Functions of Hydrothermarchaeota in Hydrothermal Sediment.</title>
        <authorList>
            <person name="Zhou Z."/>
            <person name="Liu Y."/>
            <person name="Xu W."/>
            <person name="Pan J."/>
            <person name="Luo Z.H."/>
            <person name="Li M."/>
        </authorList>
    </citation>
    <scope>NUCLEOTIDE SEQUENCE [LARGE SCALE GENOMIC DNA]</scope>
    <source>
        <strain evidence="2">SpSt-897</strain>
    </source>
</reference>
<accession>A0A7C3Z1K5</accession>
<dbReference type="InterPro" id="IPR000182">
    <property type="entry name" value="GNAT_dom"/>
</dbReference>
<protein>
    <submittedName>
        <fullName evidence="2">GNAT family N-acetyltransferase</fullName>
    </submittedName>
</protein>
<proteinExistence type="predicted"/>
<dbReference type="AlphaFoldDB" id="A0A7C3Z1K5"/>
<keyword evidence="2" id="KW-0808">Transferase</keyword>
<dbReference type="EMBL" id="DTMF01000146">
    <property type="protein sequence ID" value="HGF33865.1"/>
    <property type="molecule type" value="Genomic_DNA"/>
</dbReference>